<gene>
    <name evidence="1" type="ORF">S03H2_33426</name>
</gene>
<dbReference type="EMBL" id="BARU01020344">
    <property type="protein sequence ID" value="GAH48428.1"/>
    <property type="molecule type" value="Genomic_DNA"/>
</dbReference>
<name>X1HT22_9ZZZZ</name>
<organism evidence="1">
    <name type="scientific">marine sediment metagenome</name>
    <dbReference type="NCBI Taxonomy" id="412755"/>
    <lineage>
        <taxon>unclassified sequences</taxon>
        <taxon>metagenomes</taxon>
        <taxon>ecological metagenomes</taxon>
    </lineage>
</organism>
<protein>
    <submittedName>
        <fullName evidence="1">Uncharacterized protein</fullName>
    </submittedName>
</protein>
<evidence type="ECO:0000313" key="1">
    <source>
        <dbReference type="EMBL" id="GAH48428.1"/>
    </source>
</evidence>
<feature type="non-terminal residue" evidence="1">
    <location>
        <position position="209"/>
    </location>
</feature>
<proteinExistence type="predicted"/>
<accession>X1HT22</accession>
<dbReference type="AlphaFoldDB" id="X1HT22"/>
<comment type="caution">
    <text evidence="1">The sequence shown here is derived from an EMBL/GenBank/DDBJ whole genome shotgun (WGS) entry which is preliminary data.</text>
</comment>
<reference evidence="1" key="1">
    <citation type="journal article" date="2014" name="Front. Microbiol.">
        <title>High frequency of phylogenetically diverse reductive dehalogenase-homologous genes in deep subseafloor sedimentary metagenomes.</title>
        <authorList>
            <person name="Kawai M."/>
            <person name="Futagami T."/>
            <person name="Toyoda A."/>
            <person name="Takaki Y."/>
            <person name="Nishi S."/>
            <person name="Hori S."/>
            <person name="Arai W."/>
            <person name="Tsubouchi T."/>
            <person name="Morono Y."/>
            <person name="Uchiyama I."/>
            <person name="Ito T."/>
            <person name="Fujiyama A."/>
            <person name="Inagaki F."/>
            <person name="Takami H."/>
        </authorList>
    </citation>
    <scope>NUCLEOTIDE SEQUENCE</scope>
    <source>
        <strain evidence="1">Expedition CK06-06</strain>
    </source>
</reference>
<sequence length="209" mass="21413">MLAARNLKAIDIHGAVTFAVDLNHKDFFGSYHESLADIVTLAAGNDVDDSHFYGLIVTGAQGGADLATYKECLLLNMTGFRGMAEGCAIYGTLAVAVGATGISDFDHCTSVHGAITVTVGAPTRVSFKEFAGGMILTAQTAGAVLVRGISGYLEVEAMNGGGATLDIYAHGAHIQINADCLAGTINIYGNAHVSGLGGGVNINNYTVEG</sequence>